<evidence type="ECO:0008006" key="7">
    <source>
        <dbReference type="Google" id="ProtNLM"/>
    </source>
</evidence>
<accession>A0A6I8LGV1</accession>
<dbReference type="EMBL" id="CABVGP010000001">
    <property type="protein sequence ID" value="VVJ16132.1"/>
    <property type="molecule type" value="Genomic_DNA"/>
</dbReference>
<dbReference type="PANTHER" id="PTHR47178:SF5">
    <property type="entry name" value="FAD-BINDING DOMAIN-CONTAINING PROTEIN"/>
    <property type="match status" value="1"/>
</dbReference>
<dbReference type="InterPro" id="IPR036188">
    <property type="entry name" value="FAD/NAD-bd_sf"/>
</dbReference>
<keyword evidence="1" id="KW-0285">Flavoprotein</keyword>
<proteinExistence type="predicted"/>
<dbReference type="SUPFAM" id="SSF51905">
    <property type="entry name" value="FAD/NAD(P)-binding domain"/>
    <property type="match status" value="1"/>
</dbReference>
<dbReference type="Proteomes" id="UP000399805">
    <property type="component" value="Unassembled WGS sequence"/>
</dbReference>
<protein>
    <recommendedName>
        <fullName evidence="7">FAD-dependent monooxygenase</fullName>
    </recommendedName>
</protein>
<evidence type="ECO:0000313" key="5">
    <source>
        <dbReference type="EMBL" id="VVJ16132.1"/>
    </source>
</evidence>
<dbReference type="RefSeq" id="WP_155541517.1">
    <property type="nucleotide sequence ID" value="NZ_CABVGP010000001.1"/>
</dbReference>
<evidence type="ECO:0000256" key="3">
    <source>
        <dbReference type="ARBA" id="ARBA00023002"/>
    </source>
</evidence>
<organism evidence="5 6">
    <name type="scientific">Amycolatopsis camponoti</name>
    <dbReference type="NCBI Taxonomy" id="2606593"/>
    <lineage>
        <taxon>Bacteria</taxon>
        <taxon>Bacillati</taxon>
        <taxon>Actinomycetota</taxon>
        <taxon>Actinomycetes</taxon>
        <taxon>Pseudonocardiales</taxon>
        <taxon>Pseudonocardiaceae</taxon>
        <taxon>Amycolatopsis</taxon>
    </lineage>
</organism>
<reference evidence="5 6" key="1">
    <citation type="submission" date="2019-09" db="EMBL/GenBank/DDBJ databases">
        <authorList>
            <person name="Leyn A S."/>
        </authorList>
    </citation>
    <scope>NUCLEOTIDE SEQUENCE [LARGE SCALE GENOMIC DNA]</scope>
    <source>
        <strain evidence="5">AA231_1</strain>
    </source>
</reference>
<name>A0A6I8LGV1_9PSEU</name>
<evidence type="ECO:0000256" key="1">
    <source>
        <dbReference type="ARBA" id="ARBA00022630"/>
    </source>
</evidence>
<dbReference type="Pfam" id="PF13450">
    <property type="entry name" value="NAD_binding_8"/>
    <property type="match status" value="1"/>
</dbReference>
<dbReference type="PANTHER" id="PTHR47178">
    <property type="entry name" value="MONOOXYGENASE, FAD-BINDING"/>
    <property type="match status" value="1"/>
</dbReference>
<keyword evidence="3" id="KW-0560">Oxidoreductase</keyword>
<dbReference type="PRINTS" id="PR00420">
    <property type="entry name" value="RNGMNOXGNASE"/>
</dbReference>
<keyword evidence="4" id="KW-0503">Monooxygenase</keyword>
<keyword evidence="6" id="KW-1185">Reference proteome</keyword>
<evidence type="ECO:0000256" key="2">
    <source>
        <dbReference type="ARBA" id="ARBA00022827"/>
    </source>
</evidence>
<sequence>MRVLISGAGLAGPCLAHGLRRHGVDVLLFERDAAVDARAQGYRIHIGGEGDAALREWLPSEVYEQAAATSCVTGRGVTTAGPGLGTFTEIPLPPDAYAGITVDRLTLRRIMLRDLGGRTRFGAGFAGYRLLDDGRVRVRFTDGTTEDGDLLVAADGVGSGIRRQLLPDFPVTVEDARLIYGRTPLTAEARALTPDAALEGFLGVNDEDGRGLALAAQRFRRDPAEFGFPPGRDYVMWAVAAPSGRFGPDLFRLAAGDLVDLAAKTLAGWHSSLRELIRLGDPAYVVPSNVHTSERPEPWAPGPVTLVGDAAHPMPPAGVSAGVALHDAGLLAGRLVSGVPLPDAVAEYEKEMLDHGFAAAADATRRHRGEF</sequence>
<dbReference type="AlphaFoldDB" id="A0A6I8LGV1"/>
<dbReference type="GO" id="GO:0004497">
    <property type="term" value="F:monooxygenase activity"/>
    <property type="evidence" value="ECO:0007669"/>
    <property type="project" value="UniProtKB-KW"/>
</dbReference>
<gene>
    <name evidence="5" type="ORF">AA23TX_01153</name>
</gene>
<dbReference type="Gene3D" id="3.50.50.60">
    <property type="entry name" value="FAD/NAD(P)-binding domain"/>
    <property type="match status" value="1"/>
</dbReference>
<evidence type="ECO:0000313" key="6">
    <source>
        <dbReference type="Proteomes" id="UP000399805"/>
    </source>
</evidence>
<keyword evidence="2" id="KW-0274">FAD</keyword>
<evidence type="ECO:0000256" key="4">
    <source>
        <dbReference type="ARBA" id="ARBA00023033"/>
    </source>
</evidence>